<dbReference type="EMBL" id="JFFR01000018">
    <property type="protein sequence ID" value="KDN28695.1"/>
    <property type="molecule type" value="Genomic_DNA"/>
</dbReference>
<evidence type="ECO:0000259" key="2">
    <source>
        <dbReference type="Pfam" id="PF00534"/>
    </source>
</evidence>
<comment type="caution">
    <text evidence="3">The sequence shown here is derived from an EMBL/GenBank/DDBJ whole genome shotgun (WGS) entry which is preliminary data.</text>
</comment>
<name>A0A066UNT5_9VIBR</name>
<dbReference type="SUPFAM" id="SSF53756">
    <property type="entry name" value="UDP-Glycosyltransferase/glycogen phosphorylase"/>
    <property type="match status" value="1"/>
</dbReference>
<dbReference type="Pfam" id="PF00534">
    <property type="entry name" value="Glycos_transf_1"/>
    <property type="match status" value="1"/>
</dbReference>
<dbReference type="Gene3D" id="3.40.50.2000">
    <property type="entry name" value="Glycogen Phosphorylase B"/>
    <property type="match status" value="2"/>
</dbReference>
<evidence type="ECO:0000313" key="4">
    <source>
        <dbReference type="Proteomes" id="UP000027219"/>
    </source>
</evidence>
<organism evidence="3 4">
    <name type="scientific">Vibrio fortis</name>
    <dbReference type="NCBI Taxonomy" id="212667"/>
    <lineage>
        <taxon>Bacteria</taxon>
        <taxon>Pseudomonadati</taxon>
        <taxon>Pseudomonadota</taxon>
        <taxon>Gammaproteobacteria</taxon>
        <taxon>Vibrionales</taxon>
        <taxon>Vibrionaceae</taxon>
        <taxon>Vibrio</taxon>
    </lineage>
</organism>
<keyword evidence="4" id="KW-1185">Reference proteome</keyword>
<dbReference type="InterPro" id="IPR001296">
    <property type="entry name" value="Glyco_trans_1"/>
</dbReference>
<dbReference type="AlphaFoldDB" id="A0A066UNT5"/>
<accession>A0A066UNT5</accession>
<keyword evidence="1" id="KW-0808">Transferase</keyword>
<sequence>MSLCIVNATSLRSSGALVILNNFVSEALTRDHKYIIFIDDHLDYTDSSNIKFIKLNCRGWLRRIAWDSIGIRIWLNKNNIEPKVFLSLQNTTCNVNIPQVIYVHQGTMFSNFNFSFFDSEQRVLFLYKKFYSFFIKLYCQSTTKYVVQTEVMKKNLIDCLDINPSNVFVSFPDSLIDISKIDNGGKINELNFDENKFNLLYPATPIFYKNHVAVLKAMCLIRKSRPDFFNEIVFNITFEKGTYPKFDNIVSELGLGDKVNYLGVVSKNILNSLYDKSNLLVFPSFIETLGLPLLEAAFFNLPIVCSNIDNTKEVLSNYKGAFFVEKNDYQLWSERLSYIYDNSNQIQSRIIENNYAINRPGWDVLFKLLDKV</sequence>
<feature type="domain" description="Glycosyl transferase family 1" evidence="2">
    <location>
        <begin position="188"/>
        <end position="355"/>
    </location>
</feature>
<dbReference type="PANTHER" id="PTHR46401">
    <property type="entry name" value="GLYCOSYLTRANSFERASE WBBK-RELATED"/>
    <property type="match status" value="1"/>
</dbReference>
<proteinExistence type="predicted"/>
<dbReference type="GO" id="GO:0016757">
    <property type="term" value="F:glycosyltransferase activity"/>
    <property type="evidence" value="ECO:0007669"/>
    <property type="project" value="InterPro"/>
</dbReference>
<gene>
    <name evidence="3" type="ORF">VFDL14_15715</name>
</gene>
<dbReference type="Proteomes" id="UP000027219">
    <property type="component" value="Unassembled WGS sequence"/>
</dbReference>
<dbReference type="STRING" id="212667.VFDL14_15715"/>
<reference evidence="3 4" key="1">
    <citation type="submission" date="2014-02" db="EMBL/GenBank/DDBJ databases">
        <title>Vibrio fortis Dalian14 Genome Sequencing.</title>
        <authorList>
            <person name="Wang Y."/>
            <person name="Song L."/>
            <person name="Liu G."/>
            <person name="Ding J."/>
        </authorList>
    </citation>
    <scope>NUCLEOTIDE SEQUENCE [LARGE SCALE GENOMIC DNA]</scope>
    <source>
        <strain evidence="3 4">Dalian14</strain>
    </source>
</reference>
<dbReference type="GO" id="GO:0009103">
    <property type="term" value="P:lipopolysaccharide biosynthetic process"/>
    <property type="evidence" value="ECO:0007669"/>
    <property type="project" value="TreeGrafter"/>
</dbReference>
<dbReference type="PANTHER" id="PTHR46401:SF2">
    <property type="entry name" value="GLYCOSYLTRANSFERASE WBBK-RELATED"/>
    <property type="match status" value="1"/>
</dbReference>
<evidence type="ECO:0000313" key="3">
    <source>
        <dbReference type="EMBL" id="KDN28695.1"/>
    </source>
</evidence>
<evidence type="ECO:0000256" key="1">
    <source>
        <dbReference type="ARBA" id="ARBA00022679"/>
    </source>
</evidence>
<protein>
    <recommendedName>
        <fullName evidence="2">Glycosyl transferase family 1 domain-containing protein</fullName>
    </recommendedName>
</protein>